<dbReference type="InterPro" id="IPR053187">
    <property type="entry name" value="Notoamide_regulator"/>
</dbReference>
<dbReference type="InterPro" id="IPR032466">
    <property type="entry name" value="Metal_Hydrolase"/>
</dbReference>
<keyword evidence="4" id="KW-1185">Reference proteome</keyword>
<dbReference type="GO" id="GO:0008270">
    <property type="term" value="F:zinc ion binding"/>
    <property type="evidence" value="ECO:0007669"/>
    <property type="project" value="InterPro"/>
</dbReference>
<keyword evidence="1" id="KW-0539">Nucleus</keyword>
<gene>
    <name evidence="3" type="ORF">M431DRAFT_6672</name>
</gene>
<dbReference type="Gene3D" id="1.20.58.520">
    <property type="entry name" value="Amidohydrolase"/>
    <property type="match status" value="1"/>
</dbReference>
<sequence>MTIHAISNVAIFNGRNLHPPGNLIFQASPGDILGVEAEARDLSGINAIVEGSGCTLLPGLIDSNIDTAAINRDLHIFASYGITTVLDMSSTETEIQAMRAEAAAEPGLPSYLACGPLATAEIAHSNQFYPRRENRIVRSPAEAENFVTSGVNGPSKADYIRVLVDLPGIDSEVLTALVHAAHRHGKLAVAHAIQKIGYSRALEAGFDVITLIPIDGLIDADMANRLAARGTACIPTLCRARALVQLLLLEGVEGASGIDLNFDYALANVKILYDAGVRICAGTEANQTSNAPVSIGESLHDELELLVRSGMSTIDALRAATVVPTLVFGLDDRGVLSSGRRADMLLIKGDPLQDITATRNVRKCDIRRPECSQCVLSGKECYFPASRNRAGQEELAHKLQAVSETESSLRMILDLLREGPETHSAQLLRNIQAASSINDFVESFSDASLLLNHALLPPTLSSLPAENLQVHSPSSVASRLPKTQEPFAVADDIVAKFPHGILPLSQWTSLSVDDRYLTHLLNLFATWDNTLSNIVVRSTFLKDLQAGPAEPRKFCSSFLVHSIIAVSHLYISQGASLPHTKELRSNGRIFTDEALRILSKERQHLSITLVQGLALLWTYEVNYGNKVQAVALLDEFYYVHSNLGLSDIEIPRTDGAQAPQDPRLAPEWQIISSIIWAIFCLEAKLSLSLSRAMRIKRPQILRSFESAYLSIFASHDAPENSWSPYPDDCWPRPSLFREVFTLECQLAELIQEASLFFAPREHKSPVQSYDETKAIYEKLLRWGACTSRGFLTNNGLLPSLLFLNVTYEMALLKLLSCLCRFHIQDWIHESAESTQASYGASCDGRQPTCAACDERSDECVYESKESRQIKIDSSGQVLVEAIQILNAVPPQEAAKLLVTLRNIKDAPTILACLRDAFTKLVIQPSTIAAISGTAQRRDIDIELETRHPLVYPILIPIDISSPESPFRRLVESSGNLPRPFIPYAPLNSQEPDMTSGYPIQQRLVQHNGVMPQLSPPQTPPHEQLSGLKINRWTNVTVTDDFASRIISLYLTTDHPLLSSFDSKLFTHTLVTMEGEYCTSLLVNSLMYWACQMYSSLDTEALNLVDAFCEEAETLWKSERPAPSALTMVAAQFLSFGYLVQGKDHAVLQYLSEAIKIGTQLELFGVKPNVGDARLDNLTPEMAKATAYSAWGVFNWITLMGLFYHQPGIEYLKSPPTLAIPDDGDDERAAEQDLGDMQSVLPQFIGQTFRALCQFWRIMHEVAAVYYGAGSAAIPERVPLHFAENKFRELLAWADGLPMNLVRSERNPHHVVILHLWLHAAILDIFRPFLQNPGAKMLRVATFSSSGSTPDAIFAASVQQLKRLIIIYRFNYTSSAYTILWHTALLYVANALLRTKGENDWLFYFLLCLYGYEGLRPSYRVAEAVAGGLLSMAMRSGDISSDEARRVMAHLQERGQELDSSEIRATFMVDLDLAMSDPVAATAETLAYSFHDIAMMMDYTTIYEN</sequence>
<dbReference type="InterPro" id="IPR001138">
    <property type="entry name" value="Zn2Cys6_DnaBD"/>
</dbReference>
<dbReference type="Gene3D" id="3.30.110.90">
    <property type="entry name" value="Amidohydrolase"/>
    <property type="match status" value="1"/>
</dbReference>
<reference evidence="3 4" key="1">
    <citation type="submission" date="2016-07" db="EMBL/GenBank/DDBJ databases">
        <title>Multiple horizontal gene transfer events from other fungi enriched the ability of initially mycotrophic Trichoderma (Ascomycota) to feed on dead plant biomass.</title>
        <authorList>
            <consortium name="DOE Joint Genome Institute"/>
            <person name="Aerts A."/>
            <person name="Atanasova L."/>
            <person name="Chenthamara K."/>
            <person name="Zhang J."/>
            <person name="Grujic M."/>
            <person name="Henrissat B."/>
            <person name="Kuo A."/>
            <person name="Salamov A."/>
            <person name="Lipzen A."/>
            <person name="Labutti K."/>
            <person name="Barry K."/>
            <person name="Miao Y."/>
            <person name="Rahimi M.J."/>
            <person name="Shen Q."/>
            <person name="Grigoriev I.V."/>
            <person name="Kubicek C.P."/>
            <person name="Druzhinina I.S."/>
        </authorList>
    </citation>
    <scope>NUCLEOTIDE SEQUENCE [LARGE SCALE GENOMIC DNA]</scope>
    <source>
        <strain evidence="3 4">CBS 226.95</strain>
    </source>
</reference>
<evidence type="ECO:0000313" key="3">
    <source>
        <dbReference type="EMBL" id="PTB53084.1"/>
    </source>
</evidence>
<organism evidence="3 4">
    <name type="scientific">Trichoderma harzianum CBS 226.95</name>
    <dbReference type="NCBI Taxonomy" id="983964"/>
    <lineage>
        <taxon>Eukaryota</taxon>
        <taxon>Fungi</taxon>
        <taxon>Dikarya</taxon>
        <taxon>Ascomycota</taxon>
        <taxon>Pezizomycotina</taxon>
        <taxon>Sordariomycetes</taxon>
        <taxon>Hypocreomycetidae</taxon>
        <taxon>Hypocreales</taxon>
        <taxon>Hypocreaceae</taxon>
        <taxon>Trichoderma</taxon>
    </lineage>
</organism>
<dbReference type="CDD" id="cd00067">
    <property type="entry name" value="GAL4"/>
    <property type="match status" value="1"/>
</dbReference>
<dbReference type="CDD" id="cd12148">
    <property type="entry name" value="fungal_TF_MHR"/>
    <property type="match status" value="2"/>
</dbReference>
<dbReference type="GeneID" id="36630291"/>
<evidence type="ECO:0000256" key="1">
    <source>
        <dbReference type="ARBA" id="ARBA00023242"/>
    </source>
</evidence>
<feature type="domain" description="Amidohydrolase-related" evidence="2">
    <location>
        <begin position="78"/>
        <end position="358"/>
    </location>
</feature>
<dbReference type="GO" id="GO:0016810">
    <property type="term" value="F:hydrolase activity, acting on carbon-nitrogen (but not peptide) bonds"/>
    <property type="evidence" value="ECO:0007669"/>
    <property type="project" value="InterPro"/>
</dbReference>
<dbReference type="EMBL" id="KZ679682">
    <property type="protein sequence ID" value="PTB53084.1"/>
    <property type="molecule type" value="Genomic_DNA"/>
</dbReference>
<dbReference type="Proteomes" id="UP000241690">
    <property type="component" value="Unassembled WGS sequence"/>
</dbReference>
<dbReference type="InterPro" id="IPR036864">
    <property type="entry name" value="Zn2-C6_fun-type_DNA-bd_sf"/>
</dbReference>
<protein>
    <recommendedName>
        <fullName evidence="2">Amidohydrolase-related domain-containing protein</fullName>
    </recommendedName>
</protein>
<dbReference type="STRING" id="983964.A0A2T4A7N3"/>
<dbReference type="RefSeq" id="XP_024772761.1">
    <property type="nucleotide sequence ID" value="XM_024921708.1"/>
</dbReference>
<proteinExistence type="predicted"/>
<evidence type="ECO:0000313" key="4">
    <source>
        <dbReference type="Proteomes" id="UP000241690"/>
    </source>
</evidence>
<dbReference type="PANTHER" id="PTHR47256">
    <property type="entry name" value="ZN(II)2CYS6 TRANSCRIPTION FACTOR (EUROFUNG)-RELATED"/>
    <property type="match status" value="1"/>
</dbReference>
<dbReference type="PANTHER" id="PTHR47256:SF3">
    <property type="entry name" value="ZN(II)2CYS6 TRANSCRIPTION FACTOR (EUROFUNG)"/>
    <property type="match status" value="1"/>
</dbReference>
<dbReference type="InterPro" id="IPR006680">
    <property type="entry name" value="Amidohydro-rel"/>
</dbReference>
<evidence type="ECO:0000259" key="2">
    <source>
        <dbReference type="Pfam" id="PF01979"/>
    </source>
</evidence>
<dbReference type="Gene3D" id="2.30.40.10">
    <property type="entry name" value="Urease, subunit C, domain 1"/>
    <property type="match status" value="1"/>
</dbReference>
<name>A0A2T4A7N3_TRIHA</name>
<dbReference type="Gene3D" id="4.10.240.10">
    <property type="entry name" value="Zn(2)-C6 fungal-type DNA-binding domain"/>
    <property type="match status" value="1"/>
</dbReference>
<dbReference type="Gene3D" id="3.40.50.10910">
    <property type="entry name" value="Amidohydrolase"/>
    <property type="match status" value="1"/>
</dbReference>
<dbReference type="Pfam" id="PF01979">
    <property type="entry name" value="Amidohydro_1"/>
    <property type="match status" value="1"/>
</dbReference>
<accession>A0A2T4A7N3</accession>
<dbReference type="GO" id="GO:0000981">
    <property type="term" value="F:DNA-binding transcription factor activity, RNA polymerase II-specific"/>
    <property type="evidence" value="ECO:0007669"/>
    <property type="project" value="InterPro"/>
</dbReference>
<dbReference type="InterPro" id="IPR011059">
    <property type="entry name" value="Metal-dep_hydrolase_composite"/>
</dbReference>
<dbReference type="SUPFAM" id="SSF51556">
    <property type="entry name" value="Metallo-dependent hydrolases"/>
    <property type="match status" value="1"/>
</dbReference>